<organism evidence="1 2">
    <name type="scientific">Zhongshania aliphaticivorans</name>
    <dbReference type="NCBI Taxonomy" id="1470434"/>
    <lineage>
        <taxon>Bacteria</taxon>
        <taxon>Pseudomonadati</taxon>
        <taxon>Pseudomonadota</taxon>
        <taxon>Gammaproteobacteria</taxon>
        <taxon>Cellvibrionales</taxon>
        <taxon>Spongiibacteraceae</taxon>
        <taxon>Zhongshania</taxon>
    </lineage>
</organism>
<dbReference type="KEGG" id="zal:AZF00_14950"/>
<dbReference type="Proteomes" id="UP000074119">
    <property type="component" value="Chromosome"/>
</dbReference>
<proteinExistence type="predicted"/>
<dbReference type="RefSeq" id="WP_008251704.1">
    <property type="nucleotide sequence ID" value="NZ_CP014544.1"/>
</dbReference>
<dbReference type="Pfam" id="PF07793">
    <property type="entry name" value="DUF1631"/>
    <property type="match status" value="1"/>
</dbReference>
<reference evidence="1 2" key="1">
    <citation type="submission" date="2015-12" db="EMBL/GenBank/DDBJ databases">
        <authorList>
            <person name="Shamseldin A."/>
            <person name="Moawad H."/>
            <person name="Abd El-Rahim W.M."/>
            <person name="Sadowsky M.J."/>
        </authorList>
    </citation>
    <scope>NUCLEOTIDE SEQUENCE [LARGE SCALE GENOMIC DNA]</scope>
    <source>
        <strain evidence="1 2">SM2</strain>
    </source>
</reference>
<accession>A0A127M8E5</accession>
<dbReference type="EMBL" id="CP014544">
    <property type="protein sequence ID" value="AMO69519.1"/>
    <property type="molecule type" value="Genomic_DNA"/>
</dbReference>
<gene>
    <name evidence="1" type="ORF">AZF00_14950</name>
</gene>
<evidence type="ECO:0000313" key="1">
    <source>
        <dbReference type="EMBL" id="AMO69519.1"/>
    </source>
</evidence>
<dbReference type="STRING" id="1470434.AZF00_14950"/>
<protein>
    <submittedName>
        <fullName evidence="1">Uncharacterized protein</fullName>
    </submittedName>
</protein>
<name>A0A127M8E5_9GAMM</name>
<dbReference type="InterPro" id="IPR012434">
    <property type="entry name" value="DUF1631"/>
</dbReference>
<evidence type="ECO:0000313" key="2">
    <source>
        <dbReference type="Proteomes" id="UP000074119"/>
    </source>
</evidence>
<sequence length="489" mass="56444">MPHSDTGLLVDRLKSQSRQWFGEQLYRYFERLQDNFHRRALTANSGSEQNELLDQQRAVRAGQDEAFRLFADHINHAFTTKRDYEAGNYPELDRLAQQLEKLPDDSFAKEKPELQYFCRAIAPITLLAGFQHLMTPLRLDTQHRHQALTMFQGLFINELSKLYDNLAATLPKPINAHNLADWIAHSKLQLSEKNLTTQQRALTELRLQRLLKLHDYRETSSVAKPIEVTDNELIEAAASIFHQLSNRRRLSPSILAGLNTLQNQVSSIALQDRQSFLHSLHPARQVCRQIVNALSHWDDADSSQRLQFEGALKIISRKLAKNNIQASDFTQIRKQVDECCQHLLQSIKLNDKRNLSTDVGQKRLTRLRRKVHEMLDEKTAELKLPTSVDNMLYGPMTTIVLYHWLRHGSNSTPLRRSMKLIDDILWYIKPHADWSELRRAKAMGKDIETELSEGLARINYSYPASQALIEELHQLRMIASGRSASLNRP</sequence>
<dbReference type="AlphaFoldDB" id="A0A127M8E5"/>